<feature type="domain" description="MBD" evidence="18">
    <location>
        <begin position="810"/>
        <end position="876"/>
    </location>
</feature>
<dbReference type="InterPro" id="IPR041292">
    <property type="entry name" value="Tudor_4"/>
</dbReference>
<keyword evidence="12" id="KW-0805">Transcription regulation</keyword>
<dbReference type="PANTHER" id="PTHR46024">
    <property type="entry name" value="HISTONE-LYSINE N-METHYLTRANSFERASE EGGLESS"/>
    <property type="match status" value="1"/>
</dbReference>
<dbReference type="Pfam" id="PF00856">
    <property type="entry name" value="SET"/>
    <property type="match status" value="1"/>
</dbReference>
<dbReference type="InterPro" id="IPR047232">
    <property type="entry name" value="SETDB1/2-like_MBD"/>
</dbReference>
<feature type="compositionally biased region" description="Low complexity" evidence="15">
    <location>
        <begin position="83"/>
        <end position="104"/>
    </location>
</feature>
<dbReference type="InterPro" id="IPR041291">
    <property type="entry name" value="TUDOR_5"/>
</dbReference>
<comment type="subcellular location">
    <subcellularLocation>
        <location evidence="2">Chromosome</location>
    </subcellularLocation>
    <subcellularLocation>
        <location evidence="1">Nucleus</location>
    </subcellularLocation>
</comment>
<protein>
    <recommendedName>
        <fullName evidence="21">Histone-lysine N-methyltransferase eggless</fullName>
    </recommendedName>
</protein>
<dbReference type="EMBL" id="VTPC01090587">
    <property type="protein sequence ID" value="KAF2882868.1"/>
    <property type="molecule type" value="Genomic_DNA"/>
</dbReference>
<dbReference type="InterPro" id="IPR046341">
    <property type="entry name" value="SET_dom_sf"/>
</dbReference>
<dbReference type="InterPro" id="IPR007728">
    <property type="entry name" value="Pre-SET_dom"/>
</dbReference>
<evidence type="ECO:0000256" key="7">
    <source>
        <dbReference type="ARBA" id="ARBA00022691"/>
    </source>
</evidence>
<keyword evidence="7" id="KW-0949">S-adenosyl-L-methionine</keyword>
<dbReference type="SMART" id="SM00317">
    <property type="entry name" value="SET"/>
    <property type="match status" value="1"/>
</dbReference>
<feature type="compositionally biased region" description="Polar residues" evidence="15">
    <location>
        <begin position="113"/>
        <end position="123"/>
    </location>
</feature>
<keyword evidence="13" id="KW-0804">Transcription</keyword>
<dbReference type="SUPFAM" id="SSF54171">
    <property type="entry name" value="DNA-binding domain"/>
    <property type="match status" value="1"/>
</dbReference>
<feature type="compositionally biased region" description="Polar residues" evidence="15">
    <location>
        <begin position="421"/>
        <end position="432"/>
    </location>
</feature>
<dbReference type="Pfam" id="PF01429">
    <property type="entry name" value="MBD"/>
    <property type="match status" value="1"/>
</dbReference>
<evidence type="ECO:0000256" key="12">
    <source>
        <dbReference type="ARBA" id="ARBA00023015"/>
    </source>
</evidence>
<keyword evidence="5" id="KW-0489">Methyltransferase</keyword>
<evidence type="ECO:0000256" key="4">
    <source>
        <dbReference type="ARBA" id="ARBA00022491"/>
    </source>
</evidence>
<dbReference type="Gene3D" id="2.170.270.10">
    <property type="entry name" value="SET domain"/>
    <property type="match status" value="2"/>
</dbReference>
<gene>
    <name evidence="19" type="ORF">ILUMI_23380</name>
</gene>
<dbReference type="Proteomes" id="UP000801492">
    <property type="component" value="Unassembled WGS sequence"/>
</dbReference>
<keyword evidence="9" id="KW-0677">Repeat</keyword>
<comment type="caution">
    <text evidence="19">The sequence shown here is derived from an EMBL/GenBank/DDBJ whole genome shotgun (WGS) entry which is preliminary data.</text>
</comment>
<evidence type="ECO:0000259" key="16">
    <source>
        <dbReference type="PROSITE" id="PS50280"/>
    </source>
</evidence>
<accession>A0A8K0G208</accession>
<dbReference type="GO" id="GO:0003677">
    <property type="term" value="F:DNA binding"/>
    <property type="evidence" value="ECO:0007669"/>
    <property type="project" value="InterPro"/>
</dbReference>
<keyword evidence="3" id="KW-0158">Chromosome</keyword>
<dbReference type="CDD" id="cd10517">
    <property type="entry name" value="SET_SETDB1"/>
    <property type="match status" value="1"/>
</dbReference>
<dbReference type="GO" id="GO:0008270">
    <property type="term" value="F:zinc ion binding"/>
    <property type="evidence" value="ECO:0007669"/>
    <property type="project" value="InterPro"/>
</dbReference>
<keyword evidence="4" id="KW-0678">Repressor</keyword>
<dbReference type="SUPFAM" id="SSF82199">
    <property type="entry name" value="SET domain"/>
    <property type="match status" value="1"/>
</dbReference>
<evidence type="ECO:0000259" key="18">
    <source>
        <dbReference type="PROSITE" id="PS50982"/>
    </source>
</evidence>
<dbReference type="CDD" id="cd21181">
    <property type="entry name" value="Tudor_SETDB1_rpt2"/>
    <property type="match status" value="1"/>
</dbReference>
<proteinExistence type="predicted"/>
<keyword evidence="8" id="KW-0479">Metal-binding</keyword>
<reference evidence="19" key="1">
    <citation type="submission" date="2019-08" db="EMBL/GenBank/DDBJ databases">
        <title>The genome of the North American firefly Photinus pyralis.</title>
        <authorList>
            <consortium name="Photinus pyralis genome working group"/>
            <person name="Fallon T.R."/>
            <person name="Sander Lower S.E."/>
            <person name="Weng J.-K."/>
        </authorList>
    </citation>
    <scope>NUCLEOTIDE SEQUENCE</scope>
    <source>
        <strain evidence="19">TRF0915ILg1</strain>
        <tissue evidence="19">Whole body</tissue>
    </source>
</reference>
<evidence type="ECO:0000313" key="20">
    <source>
        <dbReference type="Proteomes" id="UP000801492"/>
    </source>
</evidence>
<evidence type="ECO:0000256" key="6">
    <source>
        <dbReference type="ARBA" id="ARBA00022679"/>
    </source>
</evidence>
<evidence type="ECO:0008006" key="21">
    <source>
        <dbReference type="Google" id="ProtNLM"/>
    </source>
</evidence>
<dbReference type="PROSITE" id="PS50280">
    <property type="entry name" value="SET"/>
    <property type="match status" value="1"/>
</dbReference>
<feature type="compositionally biased region" description="Basic and acidic residues" evidence="15">
    <location>
        <begin position="1"/>
        <end position="10"/>
    </location>
</feature>
<keyword evidence="11" id="KW-0156">Chromatin regulator</keyword>
<feature type="region of interest" description="Disordered" evidence="15">
    <location>
        <begin position="718"/>
        <end position="746"/>
    </location>
</feature>
<evidence type="ECO:0000256" key="5">
    <source>
        <dbReference type="ARBA" id="ARBA00022603"/>
    </source>
</evidence>
<dbReference type="Pfam" id="PF18359">
    <property type="entry name" value="Tudor_5"/>
    <property type="match status" value="1"/>
</dbReference>
<evidence type="ECO:0000256" key="10">
    <source>
        <dbReference type="ARBA" id="ARBA00022833"/>
    </source>
</evidence>
<dbReference type="GO" id="GO:0010629">
    <property type="term" value="P:negative regulation of gene expression"/>
    <property type="evidence" value="ECO:0007669"/>
    <property type="project" value="TreeGrafter"/>
</dbReference>
<dbReference type="Gene3D" id="3.30.890.10">
    <property type="entry name" value="Methyl-cpg-binding Protein 2, Chain A"/>
    <property type="match status" value="1"/>
</dbReference>
<dbReference type="GO" id="GO:0005694">
    <property type="term" value="C:chromosome"/>
    <property type="evidence" value="ECO:0007669"/>
    <property type="project" value="UniProtKB-SubCell"/>
</dbReference>
<sequence>MDESENKSKPADQPIVAAEEAMEEDESMEMEIDETVPDTPIIENKRNSDDFIALMQGLSQKPASVTQSESNITELTQSTITVTEVPSSSNNVSESLPTSTTTEPSRAEPPITVANSETPSKPMTVSVDDDDIEIIDVSTPTSVPLKTYKPKRIIADDDDVVCIDDDDVQQIKNRPGFRRTVSEIKECEVIDLVDNKKGSVNSKCINYSCKSGVDFMIAPSFCLTFYRVKSSENKKQEVCRACCDIALQHFDNLAKSLKEGDLLVKLDIPIRNDLVEIDDSDSENEMDEDDLEGIDEFNLLFLKESLEKCIEETMEKYNLKEHANDSMTYLKEKGEDIKRKYMEVDTMLHDVRKKLDTIHHDLYAEFKVRYENLPPIDIMDVYHPEPHAVIRSSEPTHQAEVERRSLRKTKPISYVELDDPGSSNSNSPIVDSTRSESKDSAIQAIEIPVIPSDLPPKGPVPKPPLKVGEYYYAVRFLTMGSWIRVRLSQIIKPGSIVNGQAVTQTMYCVTLENKTTKYPTNRLVSGKEIAYSFPCPVLLDVGTRVIAIFRETPSTGEKKKFKKEAFYPGIIAEPCSFTNRYRYLIFFDDGYAQYVDHKFVHLIYESSKDVWEDMHIDSRPFIKKYLESYPERPMVKLRKDQTVRTEYNGKWWLTTVMNIDCSLVQMFFEASSRIEWIYRGSTRLNPMFKEELAASNRNNKSRIPRQFNETGPYVQYTREPQKTQQPQHGESVRAVARKSTSRPIMPPNKVQTVPFLPISSNVNNIPAHTPPPSKVVYFTPRAQVNTKTIYEDHTCSPKCKRFISYDITKLKGYNPLSKPLLCGWNRITYRYRNRKEINYKAPCGRFIRNMTELHKYLRMTQSEMTVDLFDFDNWVHCLAEFVLERNSTINRDMSNGLENVAIPVVNYVDNDINSFCNYSIKREPMEGVHLNVDPEFLCGCDCEDDCEDKQKCQCWQLTLQGLRYLPKNTSAEHVGYTYRRLPEPVITGIFECNSRCKCAKTCLNRVVQNPLQLKLQVFKTNNRGWGIRCLNDIPQGAFICIYAGSILTEQMANEHSCSPNVFVQNVFVDTHDVRFPWVAFFALTYIRAGTELTWNYNYDVGSVPGKILYCHCSSQECRGRLL</sequence>
<dbReference type="Pfam" id="PF05033">
    <property type="entry name" value="Pre-SET"/>
    <property type="match status" value="1"/>
</dbReference>
<dbReference type="InterPro" id="IPR001214">
    <property type="entry name" value="SET_dom"/>
</dbReference>
<feature type="domain" description="SET" evidence="16">
    <location>
        <begin position="1013"/>
        <end position="1097"/>
    </location>
</feature>
<dbReference type="PANTHER" id="PTHR46024:SF1">
    <property type="entry name" value="HISTONE-LYSINE N-METHYLTRANSFERASE EGGLESS"/>
    <property type="match status" value="1"/>
</dbReference>
<keyword evidence="14" id="KW-0539">Nucleus</keyword>
<evidence type="ECO:0000256" key="15">
    <source>
        <dbReference type="SAM" id="MobiDB-lite"/>
    </source>
</evidence>
<dbReference type="GO" id="GO:0032259">
    <property type="term" value="P:methylation"/>
    <property type="evidence" value="ECO:0007669"/>
    <property type="project" value="UniProtKB-KW"/>
</dbReference>
<evidence type="ECO:0000256" key="1">
    <source>
        <dbReference type="ARBA" id="ARBA00004123"/>
    </source>
</evidence>
<keyword evidence="10" id="KW-0862">Zinc</keyword>
<dbReference type="PROSITE" id="PS50982">
    <property type="entry name" value="MBD"/>
    <property type="match status" value="1"/>
</dbReference>
<evidence type="ECO:0000256" key="13">
    <source>
        <dbReference type="ARBA" id="ARBA00023163"/>
    </source>
</evidence>
<evidence type="ECO:0000256" key="9">
    <source>
        <dbReference type="ARBA" id="ARBA00022737"/>
    </source>
</evidence>
<dbReference type="PROSITE" id="PS50867">
    <property type="entry name" value="PRE_SET"/>
    <property type="match status" value="1"/>
</dbReference>
<dbReference type="InterPro" id="IPR051516">
    <property type="entry name" value="SETDB_methyltransferase"/>
</dbReference>
<evidence type="ECO:0000256" key="2">
    <source>
        <dbReference type="ARBA" id="ARBA00004286"/>
    </source>
</evidence>
<dbReference type="OrthoDB" id="5792673at2759"/>
<evidence type="ECO:0000256" key="8">
    <source>
        <dbReference type="ARBA" id="ARBA00022723"/>
    </source>
</evidence>
<dbReference type="SMART" id="SM00391">
    <property type="entry name" value="MBD"/>
    <property type="match status" value="1"/>
</dbReference>
<organism evidence="19 20">
    <name type="scientific">Ignelater luminosus</name>
    <name type="common">Cucubano</name>
    <name type="synonym">Pyrophorus luminosus</name>
    <dbReference type="NCBI Taxonomy" id="2038154"/>
    <lineage>
        <taxon>Eukaryota</taxon>
        <taxon>Metazoa</taxon>
        <taxon>Ecdysozoa</taxon>
        <taxon>Arthropoda</taxon>
        <taxon>Hexapoda</taxon>
        <taxon>Insecta</taxon>
        <taxon>Pterygota</taxon>
        <taxon>Neoptera</taxon>
        <taxon>Endopterygota</taxon>
        <taxon>Coleoptera</taxon>
        <taxon>Polyphaga</taxon>
        <taxon>Elateriformia</taxon>
        <taxon>Elateroidea</taxon>
        <taxon>Elateridae</taxon>
        <taxon>Agrypninae</taxon>
        <taxon>Pyrophorini</taxon>
        <taxon>Ignelater</taxon>
    </lineage>
</organism>
<feature type="region of interest" description="Disordered" evidence="15">
    <location>
        <begin position="83"/>
        <end position="125"/>
    </location>
</feature>
<dbReference type="CDD" id="cd01395">
    <property type="entry name" value="HMT_MBD"/>
    <property type="match status" value="1"/>
</dbReference>
<evidence type="ECO:0000256" key="3">
    <source>
        <dbReference type="ARBA" id="ARBA00022454"/>
    </source>
</evidence>
<feature type="compositionally biased region" description="Acidic residues" evidence="15">
    <location>
        <begin position="20"/>
        <end position="30"/>
    </location>
</feature>
<feature type="domain" description="Pre-SET" evidence="17">
    <location>
        <begin position="938"/>
        <end position="1010"/>
    </location>
</feature>
<dbReference type="GO" id="GO:0046974">
    <property type="term" value="F:histone H3K9 methyltransferase activity"/>
    <property type="evidence" value="ECO:0007669"/>
    <property type="project" value="TreeGrafter"/>
</dbReference>
<dbReference type="GO" id="GO:0005634">
    <property type="term" value="C:nucleus"/>
    <property type="evidence" value="ECO:0007669"/>
    <property type="project" value="UniProtKB-SubCell"/>
</dbReference>
<name>A0A8K0G208_IGNLU</name>
<evidence type="ECO:0000256" key="14">
    <source>
        <dbReference type="ARBA" id="ARBA00023242"/>
    </source>
</evidence>
<dbReference type="AlphaFoldDB" id="A0A8K0G208"/>
<dbReference type="InterPro" id="IPR016177">
    <property type="entry name" value="DNA-bd_dom_sf"/>
</dbReference>
<dbReference type="SMART" id="SM00468">
    <property type="entry name" value="PreSET"/>
    <property type="match status" value="1"/>
</dbReference>
<keyword evidence="20" id="KW-1185">Reference proteome</keyword>
<dbReference type="InterPro" id="IPR001739">
    <property type="entry name" value="Methyl_CpG_DNA-bd"/>
</dbReference>
<dbReference type="Pfam" id="PF18358">
    <property type="entry name" value="Tudor_4"/>
    <property type="match status" value="1"/>
</dbReference>
<dbReference type="GO" id="GO:0070828">
    <property type="term" value="P:heterochromatin organization"/>
    <property type="evidence" value="ECO:0007669"/>
    <property type="project" value="TreeGrafter"/>
</dbReference>
<feature type="region of interest" description="Disordered" evidence="15">
    <location>
        <begin position="1"/>
        <end position="30"/>
    </location>
</feature>
<evidence type="ECO:0000256" key="11">
    <source>
        <dbReference type="ARBA" id="ARBA00022853"/>
    </source>
</evidence>
<dbReference type="Gene3D" id="2.30.30.140">
    <property type="match status" value="2"/>
</dbReference>
<evidence type="ECO:0000259" key="17">
    <source>
        <dbReference type="PROSITE" id="PS50867"/>
    </source>
</evidence>
<dbReference type="CDD" id="cd20382">
    <property type="entry name" value="Tudor_SETDB1_rpt1"/>
    <property type="match status" value="1"/>
</dbReference>
<feature type="region of interest" description="Disordered" evidence="15">
    <location>
        <begin position="414"/>
        <end position="439"/>
    </location>
</feature>
<evidence type="ECO:0000313" key="19">
    <source>
        <dbReference type="EMBL" id="KAF2882868.1"/>
    </source>
</evidence>
<keyword evidence="6" id="KW-0808">Transferase</keyword>